<dbReference type="InterPro" id="IPR039448">
    <property type="entry name" value="Beta_helix"/>
</dbReference>
<dbReference type="AlphaFoldDB" id="A0A3B0VKN4"/>
<evidence type="ECO:0000256" key="8">
    <source>
        <dbReference type="ARBA" id="ARBA00038263"/>
    </source>
</evidence>
<sequence>MKTIQIKSMVVILLCLVGITSLSAQVYYVSPAGSSAWAECHDILTPCSPVTAMESAVAGDTTYFRGGTYDLYYDETIPSSYYWYRGILNPSNSGTPGNPIVFMAYPNETPILNGHTYSGAPDVARALGTGSGESYIIFDGFTIMANDGSKMGGVIVTGRGGAGRAVGNVVRNMVFNGGSTIITSTDNREGIRIERTTNTLIQNVLMYSFRQVDNWHNTSAIKTYDNDQLIIENVEIYNSSAAIYLKRDTDNSIIRNNYLHDNYISLISQVYLEQNSDNNKIYNNVIVNSEYQAFMVLQSENATADGWDVYNNTIYNAKVGIGAARGNWKIWNNIVIIPSGGYWDVAFWRHEDNLLLESDHNQFGERINILNHVYTPEQVAYTTLADWQASGELEGGVNPGFNSLSSDPEFINASGTLSELDDFRLAVSSPSKGTGRNGVDMGAFIDDVGVNTGTIFMDGFE</sequence>
<dbReference type="GO" id="GO:0016837">
    <property type="term" value="F:carbon-oxygen lyase activity, acting on polysaccharides"/>
    <property type="evidence" value="ECO:0007669"/>
    <property type="project" value="TreeGrafter"/>
</dbReference>
<evidence type="ECO:0000256" key="2">
    <source>
        <dbReference type="ARBA" id="ARBA00004613"/>
    </source>
</evidence>
<dbReference type="EMBL" id="UOEW01000236">
    <property type="protein sequence ID" value="VAW39592.1"/>
    <property type="molecule type" value="Genomic_DNA"/>
</dbReference>
<keyword evidence="6" id="KW-0106">Calcium</keyword>
<keyword evidence="5" id="KW-0732">Signal</keyword>
<keyword evidence="3" id="KW-0964">Secreted</keyword>
<dbReference type="PANTHER" id="PTHR40088:SF1">
    <property type="entry name" value="PECTATE LYASE PEL9"/>
    <property type="match status" value="1"/>
</dbReference>
<dbReference type="SUPFAM" id="SSF51126">
    <property type="entry name" value="Pectin lyase-like"/>
    <property type="match status" value="1"/>
</dbReference>
<evidence type="ECO:0000256" key="6">
    <source>
        <dbReference type="ARBA" id="ARBA00022837"/>
    </source>
</evidence>
<evidence type="ECO:0000256" key="5">
    <source>
        <dbReference type="ARBA" id="ARBA00022729"/>
    </source>
</evidence>
<evidence type="ECO:0000313" key="10">
    <source>
        <dbReference type="EMBL" id="VAW39592.1"/>
    </source>
</evidence>
<evidence type="ECO:0000259" key="9">
    <source>
        <dbReference type="Pfam" id="PF13229"/>
    </source>
</evidence>
<dbReference type="InterPro" id="IPR052052">
    <property type="entry name" value="Polysaccharide_Lyase_9"/>
</dbReference>
<reference evidence="10" key="1">
    <citation type="submission" date="2018-06" db="EMBL/GenBank/DDBJ databases">
        <authorList>
            <person name="Zhirakovskaya E."/>
        </authorList>
    </citation>
    <scope>NUCLEOTIDE SEQUENCE</scope>
</reference>
<dbReference type="InterPro" id="IPR012334">
    <property type="entry name" value="Pectin_lyas_fold"/>
</dbReference>
<comment type="subcellular location">
    <subcellularLocation>
        <location evidence="2">Secreted</location>
    </subcellularLocation>
</comment>
<dbReference type="SMART" id="SM00710">
    <property type="entry name" value="PbH1"/>
    <property type="match status" value="6"/>
</dbReference>
<feature type="domain" description="Right handed beta helix" evidence="9">
    <location>
        <begin position="143"/>
        <end position="313"/>
    </location>
</feature>
<dbReference type="Pfam" id="PF13229">
    <property type="entry name" value="Beta_helix"/>
    <property type="match status" value="1"/>
</dbReference>
<evidence type="ECO:0000256" key="4">
    <source>
        <dbReference type="ARBA" id="ARBA00022723"/>
    </source>
</evidence>
<evidence type="ECO:0000256" key="1">
    <source>
        <dbReference type="ARBA" id="ARBA00001913"/>
    </source>
</evidence>
<dbReference type="PANTHER" id="PTHR40088">
    <property type="entry name" value="PECTATE LYASE (EUROFUNG)"/>
    <property type="match status" value="1"/>
</dbReference>
<dbReference type="InterPro" id="IPR011050">
    <property type="entry name" value="Pectin_lyase_fold/virulence"/>
</dbReference>
<dbReference type="InterPro" id="IPR006626">
    <property type="entry name" value="PbH1"/>
</dbReference>
<protein>
    <recommendedName>
        <fullName evidence="9">Right handed beta helix domain-containing protein</fullName>
    </recommendedName>
</protein>
<comment type="similarity">
    <text evidence="8">Belongs to the polysaccharide lyase 9 family.</text>
</comment>
<evidence type="ECO:0000256" key="7">
    <source>
        <dbReference type="ARBA" id="ARBA00023239"/>
    </source>
</evidence>
<organism evidence="10">
    <name type="scientific">hydrothermal vent metagenome</name>
    <dbReference type="NCBI Taxonomy" id="652676"/>
    <lineage>
        <taxon>unclassified sequences</taxon>
        <taxon>metagenomes</taxon>
        <taxon>ecological metagenomes</taxon>
    </lineage>
</organism>
<evidence type="ECO:0000256" key="3">
    <source>
        <dbReference type="ARBA" id="ARBA00022525"/>
    </source>
</evidence>
<keyword evidence="4" id="KW-0479">Metal-binding</keyword>
<proteinExistence type="inferred from homology"/>
<accession>A0A3B0VKN4</accession>
<name>A0A3B0VKN4_9ZZZZ</name>
<comment type="cofactor">
    <cofactor evidence="1">
        <name>Ca(2+)</name>
        <dbReference type="ChEBI" id="CHEBI:29108"/>
    </cofactor>
</comment>
<gene>
    <name evidence="10" type="ORF">MNBD_GAMMA01-1991</name>
</gene>
<dbReference type="GO" id="GO:0005576">
    <property type="term" value="C:extracellular region"/>
    <property type="evidence" value="ECO:0007669"/>
    <property type="project" value="UniProtKB-SubCell"/>
</dbReference>
<dbReference type="GO" id="GO:0046872">
    <property type="term" value="F:metal ion binding"/>
    <property type="evidence" value="ECO:0007669"/>
    <property type="project" value="UniProtKB-KW"/>
</dbReference>
<keyword evidence="7" id="KW-0456">Lyase</keyword>
<dbReference type="Gene3D" id="2.160.20.10">
    <property type="entry name" value="Single-stranded right-handed beta-helix, Pectin lyase-like"/>
    <property type="match status" value="1"/>
</dbReference>